<evidence type="ECO:0000313" key="2">
    <source>
        <dbReference type="EMBL" id="CUG86503.1"/>
    </source>
</evidence>
<feature type="compositionally biased region" description="Basic and acidic residues" evidence="1">
    <location>
        <begin position="101"/>
        <end position="111"/>
    </location>
</feature>
<feature type="region of interest" description="Disordered" evidence="1">
    <location>
        <begin position="1"/>
        <end position="29"/>
    </location>
</feature>
<name>A0A0S4JAR2_BODSA</name>
<dbReference type="Proteomes" id="UP000051952">
    <property type="component" value="Unassembled WGS sequence"/>
</dbReference>
<organism evidence="2 3">
    <name type="scientific">Bodo saltans</name>
    <name type="common">Flagellated protozoan</name>
    <dbReference type="NCBI Taxonomy" id="75058"/>
    <lineage>
        <taxon>Eukaryota</taxon>
        <taxon>Discoba</taxon>
        <taxon>Euglenozoa</taxon>
        <taxon>Kinetoplastea</taxon>
        <taxon>Metakinetoplastina</taxon>
        <taxon>Eubodonida</taxon>
        <taxon>Bodonidae</taxon>
        <taxon>Bodo</taxon>
    </lineage>
</organism>
<keyword evidence="3" id="KW-1185">Reference proteome</keyword>
<feature type="compositionally biased region" description="Low complexity" evidence="1">
    <location>
        <begin position="8"/>
        <end position="17"/>
    </location>
</feature>
<dbReference type="EMBL" id="CYKH01001316">
    <property type="protein sequence ID" value="CUG86503.1"/>
    <property type="molecule type" value="Genomic_DNA"/>
</dbReference>
<feature type="non-terminal residue" evidence="2">
    <location>
        <position position="1"/>
    </location>
</feature>
<dbReference type="SUPFAM" id="SSF53795">
    <property type="entry name" value="PEP carboxykinase-like"/>
    <property type="match status" value="1"/>
</dbReference>
<reference evidence="3" key="1">
    <citation type="submission" date="2015-09" db="EMBL/GenBank/DDBJ databases">
        <authorList>
            <consortium name="Pathogen Informatics"/>
        </authorList>
    </citation>
    <scope>NUCLEOTIDE SEQUENCE [LARGE SCALE GENOMIC DNA]</scope>
    <source>
        <strain evidence="3">Lake Konstanz</strain>
    </source>
</reference>
<sequence>KWARKSKNVVSSTKTVSEQSADSQSAPPPLTLFSAFGRGAWTAEQWAIATKAAHAFPEPYKAELLEDCASQPLGRLFLVDYKRSLHSVTLLEAQPSAKKHRTEESESRLADKPLNPSHPSVFDAFEPEGEWTKEQWNIAAEEANAMPEPSRTQLLDRCPPSALRHLLSCRRYVTPVPRTTHLSPTDYFVKCIQQNPYKAISVTHYYRGLHLGVSNYAASARGAKRFNARNVFSDCCEVWRTMRRLPLVNPERSNSRLHAEPGRVHVLTGESGSGKTTWALTRSSVGIYLTPDDFNAADLARINGYGHGKHSEEVFGMVRAAMTAVLDGVLDFSVKPSGEAIDVLVVLDDFVEHHRFVREITNVYIPPWEGLFNFDVKKLTFIVIGSIADPFASNQRLSWFDAPYLLSMPSSLSMLAVITDAVERRCGPSASTLIKAIKGHSLVMVLIQNAAHLHHDRQHRRSIFCQ</sequence>
<accession>A0A0S4JAR2</accession>
<dbReference type="AlphaFoldDB" id="A0A0S4JAR2"/>
<protein>
    <submittedName>
        <fullName evidence="2">Uncharacterized protein</fullName>
    </submittedName>
</protein>
<evidence type="ECO:0000256" key="1">
    <source>
        <dbReference type="SAM" id="MobiDB-lite"/>
    </source>
</evidence>
<feature type="region of interest" description="Disordered" evidence="1">
    <location>
        <begin position="94"/>
        <end position="118"/>
    </location>
</feature>
<gene>
    <name evidence="2" type="ORF">BSAL_93470</name>
</gene>
<proteinExistence type="predicted"/>
<dbReference type="VEuPathDB" id="TriTrypDB:BSAL_93470"/>
<evidence type="ECO:0000313" key="3">
    <source>
        <dbReference type="Proteomes" id="UP000051952"/>
    </source>
</evidence>